<protein>
    <recommendedName>
        <fullName evidence="1">Integrase zinc-binding domain-containing protein</fullName>
    </recommendedName>
</protein>
<keyword evidence="3" id="KW-1185">Reference proteome</keyword>
<dbReference type="InterPro" id="IPR041588">
    <property type="entry name" value="Integrase_H2C2"/>
</dbReference>
<feature type="domain" description="Integrase zinc-binding" evidence="1">
    <location>
        <begin position="97"/>
        <end position="146"/>
    </location>
</feature>
<dbReference type="Pfam" id="PF17921">
    <property type="entry name" value="Integrase_H2C2"/>
    <property type="match status" value="1"/>
</dbReference>
<evidence type="ECO:0000313" key="3">
    <source>
        <dbReference type="Proteomes" id="UP000479000"/>
    </source>
</evidence>
<dbReference type="Proteomes" id="UP000479000">
    <property type="component" value="Unassembled WGS sequence"/>
</dbReference>
<name>A0A6H5HHP2_9HEMI</name>
<proteinExistence type="predicted"/>
<dbReference type="EMBL" id="CADCXU010031558">
    <property type="protein sequence ID" value="CAB0017564.1"/>
    <property type="molecule type" value="Genomic_DNA"/>
</dbReference>
<evidence type="ECO:0000259" key="1">
    <source>
        <dbReference type="Pfam" id="PF17921"/>
    </source>
</evidence>
<dbReference type="AlphaFoldDB" id="A0A6H5HHP2"/>
<evidence type="ECO:0000313" key="2">
    <source>
        <dbReference type="EMBL" id="CAB0017564.1"/>
    </source>
</evidence>
<dbReference type="Gene3D" id="1.10.340.70">
    <property type="match status" value="1"/>
</dbReference>
<gene>
    <name evidence="2" type="ORF">NTEN_LOCUS21554</name>
</gene>
<accession>A0A6H5HHP2</accession>
<sequence length="195" mass="22920">MRMVGWLKRFSYNCRRQNQGQNLRGAVTVEELVVAENMVWRLVQEESFTSDSDDRLQELRPFNDDFGLIRVKTRISERNDQVSFTMPIVLPHGHPVVERMMRDYHVKNGHAGALTLAAQMRERFWILKSQRITRSVVKNCVTCRRHSGKICQTFNVLTWNHLLSLNRKCRMALFLKFAESIMPGLWNYAMDLKFG</sequence>
<reference evidence="2 3" key="1">
    <citation type="submission" date="2020-02" db="EMBL/GenBank/DDBJ databases">
        <authorList>
            <person name="Ferguson B K."/>
        </authorList>
    </citation>
    <scope>NUCLEOTIDE SEQUENCE [LARGE SCALE GENOMIC DNA]</scope>
</reference>
<dbReference type="PANTHER" id="PTHR47331:SF1">
    <property type="entry name" value="GAG-LIKE PROTEIN"/>
    <property type="match status" value="1"/>
</dbReference>
<dbReference type="OrthoDB" id="6624226at2759"/>
<organism evidence="2 3">
    <name type="scientific">Nesidiocoris tenuis</name>
    <dbReference type="NCBI Taxonomy" id="355587"/>
    <lineage>
        <taxon>Eukaryota</taxon>
        <taxon>Metazoa</taxon>
        <taxon>Ecdysozoa</taxon>
        <taxon>Arthropoda</taxon>
        <taxon>Hexapoda</taxon>
        <taxon>Insecta</taxon>
        <taxon>Pterygota</taxon>
        <taxon>Neoptera</taxon>
        <taxon>Paraneoptera</taxon>
        <taxon>Hemiptera</taxon>
        <taxon>Heteroptera</taxon>
        <taxon>Panheteroptera</taxon>
        <taxon>Cimicomorpha</taxon>
        <taxon>Miridae</taxon>
        <taxon>Dicyphina</taxon>
        <taxon>Nesidiocoris</taxon>
    </lineage>
</organism>
<dbReference type="PANTHER" id="PTHR47331">
    <property type="entry name" value="PHD-TYPE DOMAIN-CONTAINING PROTEIN"/>
    <property type="match status" value="1"/>
</dbReference>